<keyword evidence="2" id="KW-1003">Cell membrane</keyword>
<sequence>MWERDGTAMVAGPVHAVGKKKKFIFWQSFFFIFVMLLAGYVLLQSPFFIITKITVQGNNKVTAGEIVQVSGLVTGLNIFKADLPTASAKVKVLPMIKEVNIIRDFPDTIVIKVVERKPVVLLVIDGNFVELDAEGYYLRQGNIATTGLPVVTGVQVQAAGPGKKVTGKSLNTALQVVQELGGQLRDNLSEVHVNNVGLVTLYTLDGIECRLGTAKDAAIKGNYFLQVIEDLKEDNKNIEYVDFSIINSPVVKYKD</sequence>
<dbReference type="GO" id="GO:0051301">
    <property type="term" value="P:cell division"/>
    <property type="evidence" value="ECO:0007669"/>
    <property type="project" value="UniProtKB-KW"/>
</dbReference>
<dbReference type="OrthoDB" id="1725168at2"/>
<keyword evidence="4 8" id="KW-0812">Transmembrane</keyword>
<accession>A0A9D2WQN2</accession>
<dbReference type="InterPro" id="IPR050487">
    <property type="entry name" value="FtsQ_DivIB"/>
</dbReference>
<organism evidence="10 11">
    <name type="scientific">Sporotomaculum syntrophicum</name>
    <dbReference type="NCBI Taxonomy" id="182264"/>
    <lineage>
        <taxon>Bacteria</taxon>
        <taxon>Bacillati</taxon>
        <taxon>Bacillota</taxon>
        <taxon>Clostridia</taxon>
        <taxon>Eubacteriales</taxon>
        <taxon>Desulfallaceae</taxon>
        <taxon>Sporotomaculum</taxon>
    </lineage>
</organism>
<evidence type="ECO:0000259" key="9">
    <source>
        <dbReference type="PROSITE" id="PS51779"/>
    </source>
</evidence>
<evidence type="ECO:0000256" key="2">
    <source>
        <dbReference type="ARBA" id="ARBA00022475"/>
    </source>
</evidence>
<evidence type="ECO:0000313" key="10">
    <source>
        <dbReference type="EMBL" id="KAF1084832.1"/>
    </source>
</evidence>
<keyword evidence="11" id="KW-1185">Reference proteome</keyword>
<feature type="transmembrane region" description="Helical" evidence="8">
    <location>
        <begin position="23"/>
        <end position="43"/>
    </location>
</feature>
<reference evidence="10" key="1">
    <citation type="submission" date="2016-02" db="EMBL/GenBank/DDBJ databases">
        <title>Draft Genome Sequence of Sporotomaculum syntrophicum Strain FB, a Syntrophic Benzoate Degrader.</title>
        <authorList>
            <person name="Nobu M.K."/>
            <person name="Narihiro T."/>
            <person name="Qiu Y.-L."/>
            <person name="Ohashi A."/>
            <person name="Liu W.-T."/>
            <person name="Yuji S."/>
        </authorList>
    </citation>
    <scope>NUCLEOTIDE SEQUENCE</scope>
    <source>
        <strain evidence="10">FB</strain>
    </source>
</reference>
<dbReference type="Pfam" id="PF03799">
    <property type="entry name" value="FtsQ_DivIB_C"/>
    <property type="match status" value="1"/>
</dbReference>
<evidence type="ECO:0000256" key="1">
    <source>
        <dbReference type="ARBA" id="ARBA00004370"/>
    </source>
</evidence>
<evidence type="ECO:0000256" key="3">
    <source>
        <dbReference type="ARBA" id="ARBA00022618"/>
    </source>
</evidence>
<keyword evidence="6 8" id="KW-0472">Membrane</keyword>
<evidence type="ECO:0000256" key="4">
    <source>
        <dbReference type="ARBA" id="ARBA00022692"/>
    </source>
</evidence>
<dbReference type="Proteomes" id="UP000798488">
    <property type="component" value="Unassembled WGS sequence"/>
</dbReference>
<keyword evidence="7" id="KW-0131">Cell cycle</keyword>
<dbReference type="RefSeq" id="WP_161822330.1">
    <property type="nucleotide sequence ID" value="NZ_LSRS01000004.1"/>
</dbReference>
<dbReference type="Gene3D" id="3.10.20.310">
    <property type="entry name" value="membrane protein fhac"/>
    <property type="match status" value="1"/>
</dbReference>
<evidence type="ECO:0000256" key="6">
    <source>
        <dbReference type="ARBA" id="ARBA00023136"/>
    </source>
</evidence>
<comment type="subcellular location">
    <subcellularLocation>
        <location evidence="1">Membrane</location>
    </subcellularLocation>
</comment>
<evidence type="ECO:0000256" key="7">
    <source>
        <dbReference type="ARBA" id="ARBA00023306"/>
    </source>
</evidence>
<dbReference type="PROSITE" id="PS51779">
    <property type="entry name" value="POTRA"/>
    <property type="match status" value="1"/>
</dbReference>
<dbReference type="PANTHER" id="PTHR37820">
    <property type="entry name" value="CELL DIVISION PROTEIN DIVIB"/>
    <property type="match status" value="1"/>
</dbReference>
<name>A0A9D2WQN2_9FIRM</name>
<evidence type="ECO:0000256" key="5">
    <source>
        <dbReference type="ARBA" id="ARBA00022989"/>
    </source>
</evidence>
<dbReference type="Pfam" id="PF08478">
    <property type="entry name" value="POTRA_1"/>
    <property type="match status" value="1"/>
</dbReference>
<keyword evidence="3 10" id="KW-0132">Cell division</keyword>
<dbReference type="PANTHER" id="PTHR37820:SF1">
    <property type="entry name" value="CELL DIVISION PROTEIN FTSQ"/>
    <property type="match status" value="1"/>
</dbReference>
<dbReference type="EMBL" id="LSRS01000004">
    <property type="protein sequence ID" value="KAF1084832.1"/>
    <property type="molecule type" value="Genomic_DNA"/>
</dbReference>
<keyword evidence="5 8" id="KW-1133">Transmembrane helix</keyword>
<proteinExistence type="predicted"/>
<dbReference type="InterPro" id="IPR034746">
    <property type="entry name" value="POTRA"/>
</dbReference>
<dbReference type="InterPro" id="IPR013685">
    <property type="entry name" value="POTRA_FtsQ_type"/>
</dbReference>
<evidence type="ECO:0000313" key="11">
    <source>
        <dbReference type="Proteomes" id="UP000798488"/>
    </source>
</evidence>
<protein>
    <submittedName>
        <fullName evidence="10">Cell division protein DivIB</fullName>
    </submittedName>
</protein>
<comment type="caution">
    <text evidence="10">The sequence shown here is derived from an EMBL/GenBank/DDBJ whole genome shotgun (WGS) entry which is preliminary data.</text>
</comment>
<feature type="domain" description="POTRA" evidence="9">
    <location>
        <begin position="48"/>
        <end position="116"/>
    </location>
</feature>
<gene>
    <name evidence="10" type="primary">divIB</name>
    <name evidence="10" type="ORF">SPSYN_02002</name>
</gene>
<dbReference type="GO" id="GO:0005886">
    <property type="term" value="C:plasma membrane"/>
    <property type="evidence" value="ECO:0007669"/>
    <property type="project" value="TreeGrafter"/>
</dbReference>
<evidence type="ECO:0000256" key="8">
    <source>
        <dbReference type="SAM" id="Phobius"/>
    </source>
</evidence>
<dbReference type="InterPro" id="IPR005548">
    <property type="entry name" value="Cell_div_FtsQ/DivIB_C"/>
</dbReference>
<dbReference type="AlphaFoldDB" id="A0A9D2WQN2"/>